<gene>
    <name evidence="1" type="ORF">DN752_18730</name>
</gene>
<keyword evidence="2" id="KW-1185">Reference proteome</keyword>
<name>A0A2Z4IMQ1_9BACT</name>
<dbReference type="Gene3D" id="3.90.930.1">
    <property type="match status" value="1"/>
</dbReference>
<dbReference type="KEGG" id="est:DN752_18730"/>
<dbReference type="InterPro" id="IPR011652">
    <property type="entry name" value="MORN_2"/>
</dbReference>
<proteinExistence type="predicted"/>
<organism evidence="1 2">
    <name type="scientific">Echinicola strongylocentroti</name>
    <dbReference type="NCBI Taxonomy" id="1795355"/>
    <lineage>
        <taxon>Bacteria</taxon>
        <taxon>Pseudomonadati</taxon>
        <taxon>Bacteroidota</taxon>
        <taxon>Cytophagia</taxon>
        <taxon>Cytophagales</taxon>
        <taxon>Cyclobacteriaceae</taxon>
        <taxon>Echinicola</taxon>
    </lineage>
</organism>
<evidence type="ECO:0008006" key="3">
    <source>
        <dbReference type="Google" id="ProtNLM"/>
    </source>
</evidence>
<dbReference type="Gene3D" id="2.20.110.10">
    <property type="entry name" value="Histone H3 K4-specific methyltransferase SET7/9 N-terminal domain"/>
    <property type="match status" value="2"/>
</dbReference>
<dbReference type="Proteomes" id="UP000248688">
    <property type="component" value="Chromosome"/>
</dbReference>
<dbReference type="SUPFAM" id="SSF82185">
    <property type="entry name" value="Histone H3 K4-specific methyltransferase SET7/9 N-terminal domain"/>
    <property type="match status" value="1"/>
</dbReference>
<accession>A0A2Z4IMQ1</accession>
<dbReference type="RefSeq" id="WP_112785380.1">
    <property type="nucleotide sequence ID" value="NZ_CP030041.1"/>
</dbReference>
<dbReference type="Pfam" id="PF07661">
    <property type="entry name" value="MORN_2"/>
    <property type="match status" value="2"/>
</dbReference>
<dbReference type="AlphaFoldDB" id="A0A2Z4IMQ1"/>
<evidence type="ECO:0000313" key="1">
    <source>
        <dbReference type="EMBL" id="AWW32007.1"/>
    </source>
</evidence>
<sequence length="878" mass="101364">MKIYIMIIVVFFAMERTIAQQDTTWFDSDWKETDKGGASFYRPTPQPKDEGYWMVDYFASGAKQMEGLSLSQDQEVFEGTVEWYHENGQLKQKANYEMGVLIGEFVTYYNGKAYATAQYVDGRVSNGKLLTFIESYQCYRLLEYQDGNPIHEKLFLEMPEKGMIEDSRMVKGESGNILKINYFDGKGNALGELQMDADNTQDISTYDGVQVNYFYDPLMKKREVSYKHGIFQKGTVWYPSGGIREKIHVDNDTVYTVYFDEEGIELGELVGRQEAGEGWYGLHGVPINGTRINFTESYFHESPSILDIEEFRNGNVIERKEFQENGNLLSVNIYGEKGLEKTVSYDEEGHVEHELVYKGGEPFEGTMVDQQKNVTTTYVQGELTEQISYYGDGAKFESREGDESVFYDRKGDIIGKLTYKEDENGKKKPYNGTFYQLNYKGKLYIEEDYTNGDRSRYAFYNSSIEKGRNSKESETFYDEKGTKTRYKFYYKNGALREDITYARGYEKKDAKFYDNEGDLLGEMAYLPKKHGTEYEFFSDTSVVRHIKKYDESGELVYKKSYAENYTRRDENGNYPMFLEEEIDYNGKARFYDQDGGQLGEAVYKDGAPWTGVVKKGTVYEYRLIPYQFGQKQGEEKLFLNPEGGVPKLIERTSYAEGNRQGKRFTYYRNGQPESEETYSRGRLDGECVYYKKEGGVRNEIVYTAGEPTDGLLVSSDYPGHTKKSFYKSGDLLKIEVWQDKQLLKQMETDDNQLRATVYDTTGIETVIFKVSDVENKTGEVIYNRGDGVVEKGVFKDGLPVSGTFYLSEFMAGYQNSKWDENIAKIKLETTDEEYRVSALNEGGEVLFSVTEMKGLESSYYFEKVLDPYSFYYNVMPEF</sequence>
<dbReference type="OrthoDB" id="830908at2"/>
<protein>
    <recommendedName>
        <fullName evidence="3">Toxin-antitoxin system YwqK family antitoxin</fullName>
    </recommendedName>
</protein>
<evidence type="ECO:0000313" key="2">
    <source>
        <dbReference type="Proteomes" id="UP000248688"/>
    </source>
</evidence>
<reference evidence="1 2" key="1">
    <citation type="submission" date="2018-06" db="EMBL/GenBank/DDBJ databases">
        <title>Echinicola strongylocentroti sp. nov., isolated from a sea urchin Strongylocentrotus intermedius.</title>
        <authorList>
            <person name="Bae S.S."/>
        </authorList>
    </citation>
    <scope>NUCLEOTIDE SEQUENCE [LARGE SCALE GENOMIC DNA]</scope>
    <source>
        <strain evidence="1 2">MEBiC08714</strain>
    </source>
</reference>
<dbReference type="EMBL" id="CP030041">
    <property type="protein sequence ID" value="AWW32007.1"/>
    <property type="molecule type" value="Genomic_DNA"/>
</dbReference>